<evidence type="ECO:0000256" key="1">
    <source>
        <dbReference type="SAM" id="MobiDB-lite"/>
    </source>
</evidence>
<protein>
    <recommendedName>
        <fullName evidence="5">Transmembrane protein</fullName>
    </recommendedName>
</protein>
<feature type="compositionally biased region" description="Polar residues" evidence="1">
    <location>
        <begin position="80"/>
        <end position="90"/>
    </location>
</feature>
<dbReference type="EMBL" id="LT853885">
    <property type="protein sequence ID" value="SMR02939.1"/>
    <property type="molecule type" value="Genomic_DNA"/>
</dbReference>
<dbReference type="AlphaFoldDB" id="A0A1Y6HHE7"/>
<feature type="transmembrane region" description="Helical" evidence="2">
    <location>
        <begin position="26"/>
        <end position="49"/>
    </location>
</feature>
<accession>A0A1Y6HHE7</accession>
<name>A0A1Y6HHE7_9XANT</name>
<keyword evidence="2" id="KW-0472">Membrane</keyword>
<keyword evidence="2" id="KW-0812">Transmembrane</keyword>
<evidence type="ECO:0008006" key="5">
    <source>
        <dbReference type="Google" id="ProtNLM"/>
    </source>
</evidence>
<evidence type="ECO:0000313" key="4">
    <source>
        <dbReference type="Proteomes" id="UP000195953"/>
    </source>
</evidence>
<feature type="region of interest" description="Disordered" evidence="1">
    <location>
        <begin position="72"/>
        <end position="94"/>
    </location>
</feature>
<keyword evidence="2" id="KW-1133">Transmembrane helix</keyword>
<reference evidence="3 4" key="1">
    <citation type="submission" date="2017-05" db="EMBL/GenBank/DDBJ databases">
        <authorList>
            <person name="Song R."/>
            <person name="Chenine A.L."/>
            <person name="Ruprecht R.M."/>
        </authorList>
    </citation>
    <scope>NUCLEOTIDE SEQUENCE [LARGE SCALE GENOMIC DNA]</scope>
    <source>
        <strain evidence="3">PD5205</strain>
    </source>
</reference>
<evidence type="ECO:0000256" key="2">
    <source>
        <dbReference type="SAM" id="Phobius"/>
    </source>
</evidence>
<feature type="transmembrane region" description="Helical" evidence="2">
    <location>
        <begin position="107"/>
        <end position="133"/>
    </location>
</feature>
<organism evidence="3 4">
    <name type="scientific">Xanthomonas fragariae</name>
    <dbReference type="NCBI Taxonomy" id="48664"/>
    <lineage>
        <taxon>Bacteria</taxon>
        <taxon>Pseudomonadati</taxon>
        <taxon>Pseudomonadota</taxon>
        <taxon>Gammaproteobacteria</taxon>
        <taxon>Lysobacterales</taxon>
        <taxon>Lysobacteraceae</taxon>
        <taxon>Xanthomonas</taxon>
    </lineage>
</organism>
<sequence length="208" mass="23006">MLFTKSQRMRQGKGMKASRTKHCQRWTYRILTSVICVAFFGFFVVVWQVHAFDLQDALHKVPDKALATPAKSQVAPVGSTGASPSVNASSKPDRWSDGDVVSALSSFYQTIITLMGFLLGVIGILAVLTLRFLSKSAAEDMAHEAAKEAMRHYLETRQFGENVKYAIEETGLAYEIEDLAKKMEAIKRIVEKKGSIGQDDEQVDGVVT</sequence>
<gene>
    <name evidence="3" type="ORF">PD5205_01635</name>
</gene>
<dbReference type="Proteomes" id="UP000195953">
    <property type="component" value="Chromosome 1"/>
</dbReference>
<proteinExistence type="predicted"/>
<evidence type="ECO:0000313" key="3">
    <source>
        <dbReference type="EMBL" id="SMR02939.1"/>
    </source>
</evidence>